<dbReference type="RefSeq" id="XP_003098676.2">
    <property type="nucleotide sequence ID" value="XM_003098628.2"/>
</dbReference>
<keyword evidence="3" id="KW-1185">Reference proteome</keyword>
<organism evidence="3">
    <name type="scientific">Caenorhabditis remanei</name>
    <name type="common">Caenorhabditis vulgaris</name>
    <dbReference type="NCBI Taxonomy" id="31234"/>
    <lineage>
        <taxon>Eukaryota</taxon>
        <taxon>Metazoa</taxon>
        <taxon>Ecdysozoa</taxon>
        <taxon>Nematoda</taxon>
        <taxon>Chromadorea</taxon>
        <taxon>Rhabditida</taxon>
        <taxon>Rhabditina</taxon>
        <taxon>Rhabditomorpha</taxon>
        <taxon>Rhabditoidea</taxon>
        <taxon>Rhabditidae</taxon>
        <taxon>Peloderinae</taxon>
        <taxon>Caenorhabditis</taxon>
    </lineage>
</organism>
<dbReference type="EMBL" id="DS268498">
    <property type="protein sequence ID" value="EFP12229.1"/>
    <property type="molecule type" value="Genomic_DNA"/>
</dbReference>
<accession>E3MYW8</accession>
<gene>
    <name evidence="2" type="ORF">CRE_04240</name>
</gene>
<dbReference type="GeneID" id="9828225"/>
<dbReference type="OrthoDB" id="10661813at2759"/>
<sequence>MSKIFKALPLFRLPTILLKKISRYMHLQEILLISLASKKSAFIMRYLLPLNWFNLKLLFFSGTTKVVLGAKRLWDPVIVKSRNIGDLFQLQVTQPSGDVSYQWAGPQLQELVKILLTHFATVFNPTIYIHVDKGYSQEFVMGVLKHVQQLSLMITSLQIYANISPENYRNILDECKEVSELSLFCEVAAHFKHCVGPHFRVDDFLVSDGHWVHLEDFTNCKRVSVWNSTGHKQPKYTNPEVLRAFIRKWIESECRLEYLEVYGGRARMDFRVVLSGLDYRTIEQTEYSHDVEITRRCDGKKATVKCGTYHFEFTVIY</sequence>
<feature type="domain" description="F-box" evidence="1">
    <location>
        <begin position="7"/>
        <end position="55"/>
    </location>
</feature>
<dbReference type="PANTHER" id="PTHR21503">
    <property type="entry name" value="F-BOX-CONTAINING HYPOTHETICAL PROTEIN C.ELEGANS"/>
    <property type="match status" value="1"/>
</dbReference>
<dbReference type="InterPro" id="IPR001810">
    <property type="entry name" value="F-box_dom"/>
</dbReference>
<dbReference type="FunCoup" id="E3MYW8">
    <property type="interactions" value="549"/>
</dbReference>
<dbReference type="PROSITE" id="PS50181">
    <property type="entry name" value="FBOX"/>
    <property type="match status" value="1"/>
</dbReference>
<name>E3MYW8_CAERE</name>
<dbReference type="InParanoid" id="E3MYW8"/>
<dbReference type="HOGENOM" id="CLU_875053_0_0_1"/>
<reference evidence="2" key="1">
    <citation type="submission" date="2007-07" db="EMBL/GenBank/DDBJ databases">
        <title>PCAP assembly of the Caenorhabditis remanei genome.</title>
        <authorList>
            <consortium name="The Caenorhabditis remanei Sequencing Consortium"/>
            <person name="Wilson R.K."/>
        </authorList>
    </citation>
    <scope>NUCLEOTIDE SEQUENCE [LARGE SCALE GENOMIC DNA]</scope>
    <source>
        <strain evidence="2">PB4641</strain>
    </source>
</reference>
<dbReference type="eggNOG" id="ENOG502TK9S">
    <property type="taxonomic scope" value="Eukaryota"/>
</dbReference>
<proteinExistence type="predicted"/>
<dbReference type="CTD" id="9828225"/>
<evidence type="ECO:0000313" key="2">
    <source>
        <dbReference type="EMBL" id="EFP12229.1"/>
    </source>
</evidence>
<dbReference type="Proteomes" id="UP000008281">
    <property type="component" value="Unassembled WGS sequence"/>
</dbReference>
<evidence type="ECO:0000313" key="3">
    <source>
        <dbReference type="Proteomes" id="UP000008281"/>
    </source>
</evidence>
<dbReference type="KEGG" id="crq:GCK72_003250"/>
<dbReference type="PANTHER" id="PTHR21503:SF8">
    <property type="entry name" value="F-BOX ASSOCIATED DOMAIN-CONTAINING PROTEIN-RELATED"/>
    <property type="match status" value="1"/>
</dbReference>
<protein>
    <recommendedName>
        <fullName evidence="1">F-box domain-containing protein</fullName>
    </recommendedName>
</protein>
<evidence type="ECO:0000259" key="1">
    <source>
        <dbReference type="PROSITE" id="PS50181"/>
    </source>
</evidence>
<dbReference type="AlphaFoldDB" id="E3MYW8"/>